<evidence type="ECO:0000313" key="6">
    <source>
        <dbReference type="EMBL" id="QQR31899.1"/>
    </source>
</evidence>
<dbReference type="PANTHER" id="PTHR43630">
    <property type="entry name" value="POLY-BETA-1,6-N-ACETYL-D-GLUCOSAMINE SYNTHASE"/>
    <property type="match status" value="1"/>
</dbReference>
<accession>A0A1Z2XVZ7</accession>
<reference evidence="6 8" key="3">
    <citation type="submission" date="2020-11" db="EMBL/GenBank/DDBJ databases">
        <title>Closed and high quality bacterial genomes of the OMM12 community.</title>
        <authorList>
            <person name="Marbouty M."/>
            <person name="Lamy-Besnier Q."/>
            <person name="Debarbieux L."/>
            <person name="Koszul R."/>
        </authorList>
    </citation>
    <scope>NUCLEOTIDE SEQUENCE [LARGE SCALE GENOMIC DNA]</scope>
    <source>
        <strain evidence="6 8">KB18</strain>
    </source>
</reference>
<keyword evidence="4" id="KW-1133">Transmembrane helix</keyword>
<keyword evidence="2" id="KW-0328">Glycosyltransferase</keyword>
<dbReference type="EMBL" id="CP065321">
    <property type="protein sequence ID" value="QQR31899.1"/>
    <property type="molecule type" value="Genomic_DNA"/>
</dbReference>
<organism evidence="6 8">
    <name type="scientific">Acutalibacter muris</name>
    <dbReference type="NCBI Taxonomy" id="1796620"/>
    <lineage>
        <taxon>Bacteria</taxon>
        <taxon>Bacillati</taxon>
        <taxon>Bacillota</taxon>
        <taxon>Clostridia</taxon>
        <taxon>Eubacteriales</taxon>
        <taxon>Acutalibacteraceae</taxon>
        <taxon>Acutalibacter</taxon>
    </lineage>
</organism>
<dbReference type="InterPro" id="IPR029044">
    <property type="entry name" value="Nucleotide-diphossugar_trans"/>
</dbReference>
<dbReference type="PANTHER" id="PTHR43630:SF1">
    <property type="entry name" value="POLY-BETA-1,6-N-ACETYL-D-GLUCOSAMINE SYNTHASE"/>
    <property type="match status" value="1"/>
</dbReference>
<name>A0A1Z2XVZ7_9FIRM</name>
<comment type="similarity">
    <text evidence="1">Belongs to the glycosyltransferase 2 family.</text>
</comment>
<keyword evidence="4" id="KW-0812">Transmembrane</keyword>
<evidence type="ECO:0000256" key="1">
    <source>
        <dbReference type="ARBA" id="ARBA00006739"/>
    </source>
</evidence>
<feature type="transmembrane region" description="Helical" evidence="4">
    <location>
        <begin position="334"/>
        <end position="360"/>
    </location>
</feature>
<dbReference type="EMBL" id="CP021422">
    <property type="protein sequence ID" value="ASB42602.1"/>
    <property type="molecule type" value="Genomic_DNA"/>
</dbReference>
<keyword evidence="3" id="KW-0808">Transferase</keyword>
<keyword evidence="4" id="KW-0472">Membrane</keyword>
<dbReference type="Gene3D" id="3.90.550.10">
    <property type="entry name" value="Spore Coat Polysaccharide Biosynthesis Protein SpsA, Chain A"/>
    <property type="match status" value="1"/>
</dbReference>
<feature type="transmembrane region" description="Helical" evidence="4">
    <location>
        <begin position="6"/>
        <end position="28"/>
    </location>
</feature>
<dbReference type="CDD" id="cd06438">
    <property type="entry name" value="EpsO_like"/>
    <property type="match status" value="1"/>
</dbReference>
<evidence type="ECO:0000313" key="8">
    <source>
        <dbReference type="Proteomes" id="UP000596035"/>
    </source>
</evidence>
<evidence type="ECO:0000256" key="2">
    <source>
        <dbReference type="ARBA" id="ARBA00022676"/>
    </source>
</evidence>
<dbReference type="SUPFAM" id="SSF53448">
    <property type="entry name" value="Nucleotide-diphospho-sugar transferases"/>
    <property type="match status" value="1"/>
</dbReference>
<dbReference type="Pfam" id="PF13641">
    <property type="entry name" value="Glyco_tranf_2_3"/>
    <property type="match status" value="1"/>
</dbReference>
<feature type="transmembrane region" description="Helical" evidence="4">
    <location>
        <begin position="372"/>
        <end position="393"/>
    </location>
</feature>
<reference evidence="5" key="1">
    <citation type="journal article" date="2017" name="Genome Announc.">
        <title>High-Quality Whole-Genome Sequences of the Oligo-Mouse-Microbiota Bacterial Community.</title>
        <authorList>
            <person name="Garzetti D."/>
            <person name="Brugiroux S."/>
            <person name="Bunk B."/>
            <person name="Pukall R."/>
            <person name="McCoy K.D."/>
            <person name="Macpherson A.J."/>
            <person name="Stecher B."/>
        </authorList>
    </citation>
    <scope>NUCLEOTIDE SEQUENCE</scope>
    <source>
        <strain evidence="5">KB18</strain>
    </source>
</reference>
<dbReference type="Proteomes" id="UP000196710">
    <property type="component" value="Chromosome"/>
</dbReference>
<dbReference type="AlphaFoldDB" id="A0A1Z2XVZ7"/>
<evidence type="ECO:0000313" key="5">
    <source>
        <dbReference type="EMBL" id="ASB42602.1"/>
    </source>
</evidence>
<evidence type="ECO:0000313" key="7">
    <source>
        <dbReference type="Proteomes" id="UP000196710"/>
    </source>
</evidence>
<dbReference type="GO" id="GO:0016757">
    <property type="term" value="F:glycosyltransferase activity"/>
    <property type="evidence" value="ECO:0007669"/>
    <property type="project" value="UniProtKB-KW"/>
</dbReference>
<dbReference type="Proteomes" id="UP000596035">
    <property type="component" value="Chromosome"/>
</dbReference>
<protein>
    <submittedName>
        <fullName evidence="6">Glycosyltransferase family 2 protein</fullName>
    </submittedName>
</protein>
<reference evidence="7" key="2">
    <citation type="submission" date="2017-05" db="EMBL/GenBank/DDBJ databases">
        <title>Improved OligoMM genomes.</title>
        <authorList>
            <person name="Garzetti D."/>
        </authorList>
    </citation>
    <scope>NUCLEOTIDE SEQUENCE [LARGE SCALE GENOMIC DNA]</scope>
    <source>
        <strain evidence="7">KB18</strain>
    </source>
</reference>
<feature type="transmembrane region" description="Helical" evidence="4">
    <location>
        <begin position="299"/>
        <end position="322"/>
    </location>
</feature>
<evidence type="ECO:0000256" key="3">
    <source>
        <dbReference type="ARBA" id="ARBA00022679"/>
    </source>
</evidence>
<sequence>MKTLTYINLAIAVVVGLCCCYQVLFALIRVRGLGRRFKERSLSRFAVLIAARDEAAVIGQLIDSIKAQDYPSELVDIYVVADNCTDSTAMVAASREVTVYQRRNKIQVGKGYALEFLLSKIAQDKPEGTYDGFFVFDADNLLDPHYISEMNKVFSNGCPVVTGYRNAKNFGDNWISAGYGMYFLRESEYLNRPRDYLGTSCAVSGTGFLFSAKLLEKVGGWHYYALTEDLEFTLDLVCRGEKISYCSTAVLYDEQPTGFKQSVVQRARWMRGLMQIMGKNGGSLLHALFGSGSFACYDLLINSLAAVLMGLGFVMNTVMFAVGLCTPGFETGPVVIAALLALGGTYLGLYFTGLLTLITEWRRIPCRASRKILFSFTYPFFMASFMAALAVAMSGGTQWKPIRHTVAVSLGELDGRR</sequence>
<keyword evidence="7" id="KW-1185">Reference proteome</keyword>
<dbReference type="KEGG" id="amur:ADH66_19335"/>
<proteinExistence type="inferred from homology"/>
<evidence type="ECO:0000256" key="4">
    <source>
        <dbReference type="SAM" id="Phobius"/>
    </source>
</evidence>
<gene>
    <name evidence="5" type="ORF">ADH66_19335</name>
    <name evidence="6" type="ORF">I5Q82_09765</name>
</gene>
<dbReference type="RefSeq" id="WP_066537426.1">
    <property type="nucleotide sequence ID" value="NZ_CP021422.1"/>
</dbReference>